<dbReference type="GO" id="GO:0005654">
    <property type="term" value="C:nucleoplasm"/>
    <property type="evidence" value="ECO:0007669"/>
    <property type="project" value="TreeGrafter"/>
</dbReference>
<evidence type="ECO:0000256" key="1">
    <source>
        <dbReference type="SAM" id="Coils"/>
    </source>
</evidence>
<dbReference type="PROSITE" id="PS50222">
    <property type="entry name" value="EF_HAND_2"/>
    <property type="match status" value="2"/>
</dbReference>
<dbReference type="InterPro" id="IPR011992">
    <property type="entry name" value="EF-hand-dom_pair"/>
</dbReference>
<keyword evidence="4" id="KW-1185">Reference proteome</keyword>
<dbReference type="InterPro" id="IPR002048">
    <property type="entry name" value="EF_hand_dom"/>
</dbReference>
<reference evidence="3 4" key="1">
    <citation type="submission" date="2014-06" db="EMBL/GenBank/DDBJ databases">
        <authorList>
            <person name="Swart Estienne"/>
        </authorList>
    </citation>
    <scope>NUCLEOTIDE SEQUENCE [LARGE SCALE GENOMIC DNA]</scope>
    <source>
        <strain evidence="3 4">130c</strain>
    </source>
</reference>
<feature type="domain" description="EF-hand" evidence="2">
    <location>
        <begin position="411"/>
        <end position="446"/>
    </location>
</feature>
<sequence>MNTAISAEIDLLSNFRQKKYELRRRLNQLDLEKDKLIDAKTFENEVYKLGIVIQSSQLEAIKQKYQDTKKPHMIKYIDQKSVRNKQHQNEIQQMGFMRHYEYNWQSPTNIKCTRVQNKQTEETQQEQQCYLGKSKSRQQIYGTLRNIKLLNKIMKNSSSNPQSELKLLHQSPIHNQDYGTSKEIQEKLIKKRQITVLDSFVAKDLSCASKSRNIYKNKQNSIFLKASNTTIFDPQQKHGIQLFLKREKVDIKNLMDLKQAFILADNLNLGIIKEQEYLNVLSNQGKRYQDSFFGEFLRLIRTSTVQNNQENEVYLSYAKLMSIIDIFLQYPARSVKESNNSQNVKNTLEFESEMALTSEEDLNRLLKHVHLRIEEKFKSFRDAFRAIDQNFDGSLSFKEFIEGLENFGIQYTLGDFRKVFEYLDHNHMGCIDFKKFCQINIGSVQRVKIKQNQSLSQINLENLNLKRPPLPHNVSQLSIFTEKQKNTSFANGLPPKNQDMSSFSKTIQKTSVSEAKLKVRRSSELPSQTNENYAYGSRNQVDHNMEALISNSYQEIQELGISRNKKYLKTFITPEPEKTPLKNQPHQNTITQILRQQSIKKKYLSFITKQISFKPLRTKQLQLQIQNRIEELKAEKQSQKSEQE</sequence>
<dbReference type="GO" id="GO:0005509">
    <property type="term" value="F:calcium ion binding"/>
    <property type="evidence" value="ECO:0007669"/>
    <property type="project" value="InterPro"/>
</dbReference>
<feature type="domain" description="EF-hand" evidence="2">
    <location>
        <begin position="375"/>
        <end position="410"/>
    </location>
</feature>
<dbReference type="OrthoDB" id="325792at2759"/>
<dbReference type="Gene3D" id="1.10.238.10">
    <property type="entry name" value="EF-hand"/>
    <property type="match status" value="1"/>
</dbReference>
<evidence type="ECO:0000313" key="3">
    <source>
        <dbReference type="EMBL" id="CDW76178.1"/>
    </source>
</evidence>
<name>A0A078A3S2_STYLE</name>
<dbReference type="EMBL" id="CCKQ01005029">
    <property type="protein sequence ID" value="CDW76178.1"/>
    <property type="molecule type" value="Genomic_DNA"/>
</dbReference>
<dbReference type="PANTHER" id="PTHR20875">
    <property type="entry name" value="EF-HAND CALCIUM-BINDING DOMAIN-CONTAINING PROTEIN 6-RELATED"/>
    <property type="match status" value="1"/>
</dbReference>
<protein>
    <submittedName>
        <fullName evidence="3">Ef hand family protein</fullName>
    </submittedName>
</protein>
<dbReference type="PANTHER" id="PTHR20875:SF2">
    <property type="entry name" value="EF-HAND CALCIUM-BINDING DOMAIN-CONTAINING PROTEIN 6"/>
    <property type="match status" value="1"/>
</dbReference>
<dbReference type="CDD" id="cd00051">
    <property type="entry name" value="EFh"/>
    <property type="match status" value="1"/>
</dbReference>
<feature type="coiled-coil region" evidence="1">
    <location>
        <begin position="12"/>
        <end position="39"/>
    </location>
</feature>
<gene>
    <name evidence="3" type="primary">Contig13959.g14894</name>
    <name evidence="3" type="ORF">STYLEM_5177</name>
</gene>
<organism evidence="3 4">
    <name type="scientific">Stylonychia lemnae</name>
    <name type="common">Ciliate</name>
    <dbReference type="NCBI Taxonomy" id="5949"/>
    <lineage>
        <taxon>Eukaryota</taxon>
        <taxon>Sar</taxon>
        <taxon>Alveolata</taxon>
        <taxon>Ciliophora</taxon>
        <taxon>Intramacronucleata</taxon>
        <taxon>Spirotrichea</taxon>
        <taxon>Stichotrichia</taxon>
        <taxon>Sporadotrichida</taxon>
        <taxon>Oxytrichidae</taxon>
        <taxon>Stylonychinae</taxon>
        <taxon>Stylonychia</taxon>
    </lineage>
</organism>
<dbReference type="InterPro" id="IPR052603">
    <property type="entry name" value="EFCB6"/>
</dbReference>
<proteinExistence type="predicted"/>
<dbReference type="InParanoid" id="A0A078A3S2"/>
<keyword evidence="1" id="KW-0175">Coiled coil</keyword>
<dbReference type="SMART" id="SM00054">
    <property type="entry name" value="EFh"/>
    <property type="match status" value="3"/>
</dbReference>
<dbReference type="SUPFAM" id="SSF47473">
    <property type="entry name" value="EF-hand"/>
    <property type="match status" value="1"/>
</dbReference>
<dbReference type="Proteomes" id="UP000039865">
    <property type="component" value="Unassembled WGS sequence"/>
</dbReference>
<evidence type="ECO:0000259" key="2">
    <source>
        <dbReference type="PROSITE" id="PS50222"/>
    </source>
</evidence>
<accession>A0A078A3S2</accession>
<dbReference type="AlphaFoldDB" id="A0A078A3S2"/>
<dbReference type="Pfam" id="PF13499">
    <property type="entry name" value="EF-hand_7"/>
    <property type="match status" value="1"/>
</dbReference>
<evidence type="ECO:0000313" key="4">
    <source>
        <dbReference type="Proteomes" id="UP000039865"/>
    </source>
</evidence>